<reference evidence="2 3" key="1">
    <citation type="submission" date="2019-02" db="EMBL/GenBank/DDBJ databases">
        <title>Deep-cultivation of Planctomycetes and their phenomic and genomic characterization uncovers novel biology.</title>
        <authorList>
            <person name="Wiegand S."/>
            <person name="Jogler M."/>
            <person name="Boedeker C."/>
            <person name="Pinto D."/>
            <person name="Vollmers J."/>
            <person name="Rivas-Marin E."/>
            <person name="Kohn T."/>
            <person name="Peeters S.H."/>
            <person name="Heuer A."/>
            <person name="Rast P."/>
            <person name="Oberbeckmann S."/>
            <person name="Bunk B."/>
            <person name="Jeske O."/>
            <person name="Meyerdierks A."/>
            <person name="Storesund J.E."/>
            <person name="Kallscheuer N."/>
            <person name="Luecker S."/>
            <person name="Lage O.M."/>
            <person name="Pohl T."/>
            <person name="Merkel B.J."/>
            <person name="Hornburger P."/>
            <person name="Mueller R.-W."/>
            <person name="Bruemmer F."/>
            <person name="Labrenz M."/>
            <person name="Spormann A.M."/>
            <person name="Op Den Camp H."/>
            <person name="Overmann J."/>
            <person name="Amann R."/>
            <person name="Jetten M.S.M."/>
            <person name="Mascher T."/>
            <person name="Medema M.H."/>
            <person name="Devos D.P."/>
            <person name="Kaster A.-K."/>
            <person name="Ovreas L."/>
            <person name="Rohde M."/>
            <person name="Galperin M.Y."/>
            <person name="Jogler C."/>
        </authorList>
    </citation>
    <scope>NUCLEOTIDE SEQUENCE [LARGE SCALE GENOMIC DNA]</scope>
    <source>
        <strain evidence="2 3">Pla111</strain>
    </source>
</reference>
<organism evidence="2 3">
    <name type="scientific">Botrimarina hoheduenensis</name>
    <dbReference type="NCBI Taxonomy" id="2528000"/>
    <lineage>
        <taxon>Bacteria</taxon>
        <taxon>Pseudomonadati</taxon>
        <taxon>Planctomycetota</taxon>
        <taxon>Planctomycetia</taxon>
        <taxon>Pirellulales</taxon>
        <taxon>Lacipirellulaceae</taxon>
        <taxon>Botrimarina</taxon>
    </lineage>
</organism>
<evidence type="ECO:0000313" key="3">
    <source>
        <dbReference type="Proteomes" id="UP000318995"/>
    </source>
</evidence>
<feature type="region of interest" description="Disordered" evidence="1">
    <location>
        <begin position="1"/>
        <end position="20"/>
    </location>
</feature>
<dbReference type="EMBL" id="SJPH01000008">
    <property type="protein sequence ID" value="TWT41569.1"/>
    <property type="molecule type" value="Genomic_DNA"/>
</dbReference>
<dbReference type="OrthoDB" id="276990at2"/>
<evidence type="ECO:0000313" key="2">
    <source>
        <dbReference type="EMBL" id="TWT41569.1"/>
    </source>
</evidence>
<proteinExistence type="predicted"/>
<accession>A0A5C5VV80</accession>
<keyword evidence="3" id="KW-1185">Reference proteome</keyword>
<sequence>MAKSRKNSEKNTADDGSANGPSTTLRVAIGVAVSWHLLCVFISPFSVRPSSELAERLAQGPWIRWYTDPLYLNHGYHFFGPEPPINQLMRYAVYDENGAELATGEFPNKSEQWPRLYYHRHMMLADQADLAPGQSIEEAVRLSLRSYARHLLRKHDGAEARVNCVRHALLDPQEVLRGVDPNAAETFLPVDSVIERARDLSTPLVGPVRGQGGGESLPFGGGLPQGGSP</sequence>
<evidence type="ECO:0000256" key="1">
    <source>
        <dbReference type="SAM" id="MobiDB-lite"/>
    </source>
</evidence>
<comment type="caution">
    <text evidence="2">The sequence shown here is derived from an EMBL/GenBank/DDBJ whole genome shotgun (WGS) entry which is preliminary data.</text>
</comment>
<dbReference type="RefSeq" id="WP_146575156.1">
    <property type="nucleotide sequence ID" value="NZ_SJPH01000008.1"/>
</dbReference>
<feature type="compositionally biased region" description="Gly residues" evidence="1">
    <location>
        <begin position="209"/>
        <end position="229"/>
    </location>
</feature>
<gene>
    <name evidence="2" type="ORF">Pla111_29460</name>
</gene>
<protein>
    <submittedName>
        <fullName evidence="2">Uncharacterized protein</fullName>
    </submittedName>
</protein>
<feature type="compositionally biased region" description="Basic and acidic residues" evidence="1">
    <location>
        <begin position="1"/>
        <end position="13"/>
    </location>
</feature>
<name>A0A5C5VV80_9BACT</name>
<dbReference type="AlphaFoldDB" id="A0A5C5VV80"/>
<dbReference type="Proteomes" id="UP000318995">
    <property type="component" value="Unassembled WGS sequence"/>
</dbReference>
<feature type="region of interest" description="Disordered" evidence="1">
    <location>
        <begin position="204"/>
        <end position="229"/>
    </location>
</feature>